<dbReference type="RefSeq" id="XP_001889083.1">
    <property type="nucleotide sequence ID" value="XM_001889048.1"/>
</dbReference>
<evidence type="ECO:0000313" key="2">
    <source>
        <dbReference type="Proteomes" id="UP000001194"/>
    </source>
</evidence>
<sequence>MLPSTTDDLLFSCLSPANLFRYAATCKTARSRVSSYCQRAFKIENQLKHFFTEEEIRYFRYWQSRTGMLISGSTALQFLDRSFYPDSDLDIYVEHLYADRMAYWLFSIGYEFVPRKQQDTDFRLAYQEIHSGTPQHFHAFFPAETIGYFGKGVGEVYDFHKSDPDRKIQLITSYHSPLEVILNFHSTCVMNLITHEKAYSLYPRSTFEERRSLHSSDGSWRADSQMVAKNKYAGRGWLIVDRLTQAEIDDRTSAFAYGRRVIGDQYCWTVDLLPKLADLPQGFVESNSWGLYFTQDRQAEMNFSLLKMPELRFSYTVADEIIKGYISPALQEGVAPPRDDLDVDLRMLIKWWREDQANKRRQLL</sequence>
<dbReference type="Proteomes" id="UP000001194">
    <property type="component" value="Unassembled WGS sequence"/>
</dbReference>
<reference evidence="1 2" key="1">
    <citation type="journal article" date="2008" name="Nature">
        <title>The genome of Laccaria bicolor provides insights into mycorrhizal symbiosis.</title>
        <authorList>
            <person name="Martin F."/>
            <person name="Aerts A."/>
            <person name="Ahren D."/>
            <person name="Brun A."/>
            <person name="Danchin E.G.J."/>
            <person name="Duchaussoy F."/>
            <person name="Gibon J."/>
            <person name="Kohler A."/>
            <person name="Lindquist E."/>
            <person name="Pereda V."/>
            <person name="Salamov A."/>
            <person name="Shapiro H.J."/>
            <person name="Wuyts J."/>
            <person name="Blaudez D."/>
            <person name="Buee M."/>
            <person name="Brokstein P."/>
            <person name="Canbaeck B."/>
            <person name="Cohen D."/>
            <person name="Courty P.E."/>
            <person name="Coutinho P.M."/>
            <person name="Delaruelle C."/>
            <person name="Detter J.C."/>
            <person name="Deveau A."/>
            <person name="DiFazio S."/>
            <person name="Duplessis S."/>
            <person name="Fraissinet-Tachet L."/>
            <person name="Lucic E."/>
            <person name="Frey-Klett P."/>
            <person name="Fourrey C."/>
            <person name="Feussner I."/>
            <person name="Gay G."/>
            <person name="Grimwood J."/>
            <person name="Hoegger P.J."/>
            <person name="Jain P."/>
            <person name="Kilaru S."/>
            <person name="Labbe J."/>
            <person name="Lin Y.C."/>
            <person name="Legue V."/>
            <person name="Le Tacon F."/>
            <person name="Marmeisse R."/>
            <person name="Melayah D."/>
            <person name="Montanini B."/>
            <person name="Muratet M."/>
            <person name="Nehls U."/>
            <person name="Niculita-Hirzel H."/>
            <person name="Oudot-Le Secq M.P."/>
            <person name="Peter M."/>
            <person name="Quesneville H."/>
            <person name="Rajashekar B."/>
            <person name="Reich M."/>
            <person name="Rouhier N."/>
            <person name="Schmutz J."/>
            <person name="Yin T."/>
            <person name="Chalot M."/>
            <person name="Henrissat B."/>
            <person name="Kuees U."/>
            <person name="Lucas S."/>
            <person name="Van de Peer Y."/>
            <person name="Podila G.K."/>
            <person name="Polle A."/>
            <person name="Pukkila P.J."/>
            <person name="Richardson P.M."/>
            <person name="Rouze P."/>
            <person name="Sanders I.R."/>
            <person name="Stajich J.E."/>
            <person name="Tunlid A."/>
            <person name="Tuskan G."/>
            <person name="Grigoriev I.V."/>
        </authorList>
    </citation>
    <scope>NUCLEOTIDE SEQUENCE [LARGE SCALE GENOMIC DNA]</scope>
    <source>
        <strain evidence="2">S238N-H82 / ATCC MYA-4686</strain>
    </source>
</reference>
<dbReference type="InParanoid" id="B0DYQ1"/>
<dbReference type="EMBL" id="DS547151">
    <property type="protein sequence ID" value="EDR00331.1"/>
    <property type="molecule type" value="Genomic_DNA"/>
</dbReference>
<evidence type="ECO:0000313" key="1">
    <source>
        <dbReference type="EMBL" id="EDR00331.1"/>
    </source>
</evidence>
<proteinExistence type="predicted"/>
<dbReference type="KEGG" id="lbc:LACBIDRAFT_314506"/>
<dbReference type="AlphaFoldDB" id="B0DYQ1"/>
<dbReference type="OrthoDB" id="3041043at2759"/>
<organism evidence="2">
    <name type="scientific">Laccaria bicolor (strain S238N-H82 / ATCC MYA-4686)</name>
    <name type="common">Bicoloured deceiver</name>
    <name type="synonym">Laccaria laccata var. bicolor</name>
    <dbReference type="NCBI Taxonomy" id="486041"/>
    <lineage>
        <taxon>Eukaryota</taxon>
        <taxon>Fungi</taxon>
        <taxon>Dikarya</taxon>
        <taxon>Basidiomycota</taxon>
        <taxon>Agaricomycotina</taxon>
        <taxon>Agaricomycetes</taxon>
        <taxon>Agaricomycetidae</taxon>
        <taxon>Agaricales</taxon>
        <taxon>Agaricineae</taxon>
        <taxon>Hydnangiaceae</taxon>
        <taxon>Laccaria</taxon>
    </lineage>
</organism>
<dbReference type="HOGENOM" id="CLU_036419_2_0_1"/>
<dbReference type="GeneID" id="6084728"/>
<name>B0DYQ1_LACBS</name>
<protein>
    <submittedName>
        <fullName evidence="1">Predicted protein</fullName>
    </submittedName>
</protein>
<gene>
    <name evidence="1" type="ORF">LACBIDRAFT_314506</name>
</gene>
<keyword evidence="2" id="KW-1185">Reference proteome</keyword>
<accession>B0DYQ1</accession>